<evidence type="ECO:0000313" key="8">
    <source>
        <dbReference type="Proteomes" id="UP000448867"/>
    </source>
</evidence>
<keyword evidence="8" id="KW-1185">Reference proteome</keyword>
<dbReference type="EMBL" id="WKKI01000044">
    <property type="protein sequence ID" value="MRX73756.1"/>
    <property type="molecule type" value="Genomic_DNA"/>
</dbReference>
<accession>A0A7X2J1J6</accession>
<evidence type="ECO:0000256" key="6">
    <source>
        <dbReference type="SAM" id="Phobius"/>
    </source>
</evidence>
<evidence type="ECO:0000256" key="3">
    <source>
        <dbReference type="ARBA" id="ARBA00022692"/>
    </source>
</evidence>
<evidence type="ECO:0000313" key="7">
    <source>
        <dbReference type="EMBL" id="MRX73756.1"/>
    </source>
</evidence>
<dbReference type="InterPro" id="IPR010343">
    <property type="entry name" value="ArAE_1"/>
</dbReference>
<evidence type="ECO:0000256" key="5">
    <source>
        <dbReference type="ARBA" id="ARBA00023136"/>
    </source>
</evidence>
<keyword evidence="5 6" id="KW-0472">Membrane</keyword>
<evidence type="ECO:0000256" key="4">
    <source>
        <dbReference type="ARBA" id="ARBA00022989"/>
    </source>
</evidence>
<keyword evidence="2" id="KW-1003">Cell membrane</keyword>
<comment type="subcellular location">
    <subcellularLocation>
        <location evidence="1">Cell membrane</location>
        <topology evidence="1">Multi-pass membrane protein</topology>
    </subcellularLocation>
</comment>
<sequence length="357" mass="41440">MKLGARILKTGIAITLALWLATLLNLPSPVFAGISAIFAIQPTIYRSYLSIIEQIQANIIGASIAILFGLIFGPHPFVIGFTAVIVIALNIRLKLQNTIPVSLVTVIAILESPGEHFIEFSLIRFATIILGVLAAFIVNMVFIPPKYETKLYHRIVENTEEIIKWIRINSRHISEHSVLKDDIEKFKDNIIKLDQLYLHYKEERSYFKKNTLAKTRKLVIFRQLLNTTRRALDMLKRLHRLENEFHHMPKEFQQIFIAELDYLLNYHETILLKFIGKIKPSVPDEFMQEGALNKSELFESFLRLKAEYEDENYVYNILPLVTSIMDYSEHLEHLDVLMNSFQTYHKEENELDIPEAK</sequence>
<dbReference type="GO" id="GO:0005886">
    <property type="term" value="C:plasma membrane"/>
    <property type="evidence" value="ECO:0007669"/>
    <property type="project" value="UniProtKB-SubCell"/>
</dbReference>
<dbReference type="Pfam" id="PF06081">
    <property type="entry name" value="ArAE_1"/>
    <property type="match status" value="1"/>
</dbReference>
<reference evidence="7 8" key="1">
    <citation type="submission" date="2019-11" db="EMBL/GenBank/DDBJ databases">
        <title>Bacillus lacus genome.</title>
        <authorList>
            <person name="Allen C.J."/>
            <person name="Newman J.D."/>
        </authorList>
    </citation>
    <scope>NUCLEOTIDE SEQUENCE [LARGE SCALE GENOMIC DNA]</scope>
    <source>
        <strain evidence="7 8">KCTC 33946</strain>
    </source>
</reference>
<evidence type="ECO:0000256" key="2">
    <source>
        <dbReference type="ARBA" id="ARBA00022475"/>
    </source>
</evidence>
<organism evidence="7 8">
    <name type="scientific">Metabacillus lacus</name>
    <dbReference type="NCBI Taxonomy" id="1983721"/>
    <lineage>
        <taxon>Bacteria</taxon>
        <taxon>Bacillati</taxon>
        <taxon>Bacillota</taxon>
        <taxon>Bacilli</taxon>
        <taxon>Bacillales</taxon>
        <taxon>Bacillaceae</taxon>
        <taxon>Metabacillus</taxon>
    </lineage>
</organism>
<dbReference type="OrthoDB" id="1653617at2"/>
<dbReference type="Proteomes" id="UP000448867">
    <property type="component" value="Unassembled WGS sequence"/>
</dbReference>
<keyword evidence="3 6" id="KW-0812">Transmembrane</keyword>
<feature type="transmembrane region" description="Helical" evidence="6">
    <location>
        <begin position="122"/>
        <end position="143"/>
    </location>
</feature>
<evidence type="ECO:0000256" key="1">
    <source>
        <dbReference type="ARBA" id="ARBA00004651"/>
    </source>
</evidence>
<comment type="caution">
    <text evidence="7">The sequence shown here is derived from an EMBL/GenBank/DDBJ whole genome shotgun (WGS) entry which is preliminary data.</text>
</comment>
<protein>
    <submittedName>
        <fullName evidence="7">Aromatic acid exporter family protein</fullName>
    </submittedName>
</protein>
<proteinExistence type="predicted"/>
<name>A0A7X2J1J6_9BACI</name>
<dbReference type="RefSeq" id="WP_154309215.1">
    <property type="nucleotide sequence ID" value="NZ_WKKI01000044.1"/>
</dbReference>
<dbReference type="AlphaFoldDB" id="A0A7X2J1J6"/>
<dbReference type="PANTHER" id="PTHR40064:SF1">
    <property type="entry name" value="MEMBRANE PROTEIN"/>
    <property type="match status" value="1"/>
</dbReference>
<keyword evidence="4 6" id="KW-1133">Transmembrane helix</keyword>
<dbReference type="PANTHER" id="PTHR40064">
    <property type="entry name" value="MEMBRANE PROTEIN-RELATED"/>
    <property type="match status" value="1"/>
</dbReference>
<dbReference type="InterPro" id="IPR052984">
    <property type="entry name" value="UPF0421"/>
</dbReference>
<gene>
    <name evidence="7" type="ORF">GJU40_16565</name>
</gene>